<dbReference type="InterPro" id="IPR014284">
    <property type="entry name" value="RNA_pol_sigma-70_dom"/>
</dbReference>
<evidence type="ECO:0000256" key="1">
    <source>
        <dbReference type="ARBA" id="ARBA00007788"/>
    </source>
</evidence>
<keyword evidence="3" id="KW-0805">Transcription regulation</keyword>
<comment type="similarity">
    <text evidence="1">Belongs to the sigma-70 factor family.</text>
</comment>
<dbReference type="GO" id="GO:0006352">
    <property type="term" value="P:DNA-templated transcription initiation"/>
    <property type="evidence" value="ECO:0007669"/>
    <property type="project" value="InterPro"/>
</dbReference>
<dbReference type="Gene3D" id="1.10.1740.10">
    <property type="match status" value="1"/>
</dbReference>
<feature type="domain" description="RNA polymerase sigma-70 region 2" evidence="7">
    <location>
        <begin position="22"/>
        <end position="88"/>
    </location>
</feature>
<gene>
    <name evidence="8" type="ORF">A5869_001330</name>
</gene>
<dbReference type="AlphaFoldDB" id="A0A200HYQ6"/>
<dbReference type="InterPro" id="IPR016032">
    <property type="entry name" value="Sig_transdc_resp-reg_C-effctor"/>
</dbReference>
<sequence length="191" mass="22987">MRMLKPLKKIEAMSDTELANQFARFRPLLNRYRRKYYFVDYDKEDIEQEAWIAFVESYRTYNYELNITFASYYNKVLRNHLNSVLRYQNAYKRTSNIDKVSWDLIEEETSDYNVRFVNQQTPVDEVISKELVKTLLLSLSQLELTVFKELQTGKSIQEIAQMMQLPEKKVKNAYDRMMKKKNLLLESMKES</sequence>
<feature type="domain" description="HTH luxR-type" evidence="6">
    <location>
        <begin position="138"/>
        <end position="180"/>
    </location>
</feature>
<dbReference type="GO" id="GO:0003700">
    <property type="term" value="F:DNA-binding transcription factor activity"/>
    <property type="evidence" value="ECO:0007669"/>
    <property type="project" value="InterPro"/>
</dbReference>
<dbReference type="Pfam" id="PF00196">
    <property type="entry name" value="GerE"/>
    <property type="match status" value="1"/>
</dbReference>
<name>A0A200HYQ6_9ENTE</name>
<dbReference type="SUPFAM" id="SSF46894">
    <property type="entry name" value="C-terminal effector domain of the bipartite response regulators"/>
    <property type="match status" value="1"/>
</dbReference>
<dbReference type="InterPro" id="IPR007627">
    <property type="entry name" value="RNA_pol_sigma70_r2"/>
</dbReference>
<proteinExistence type="inferred from homology"/>
<dbReference type="InterPro" id="IPR036388">
    <property type="entry name" value="WH-like_DNA-bd_sf"/>
</dbReference>
<dbReference type="EMBL" id="NIBL01000002">
    <property type="protein sequence ID" value="OUZ17858.1"/>
    <property type="molecule type" value="Genomic_DNA"/>
</dbReference>
<evidence type="ECO:0000256" key="3">
    <source>
        <dbReference type="ARBA" id="ARBA00023015"/>
    </source>
</evidence>
<evidence type="ECO:0000259" key="7">
    <source>
        <dbReference type="Pfam" id="PF04542"/>
    </source>
</evidence>
<dbReference type="InterPro" id="IPR000792">
    <property type="entry name" value="Tscrpt_reg_LuxR_C"/>
</dbReference>
<comment type="function">
    <text evidence="5">Sigma factors are initiation factors that promote the attachment of RNA polymerase to specific initiation sites and are then released. Sigma-S contributes to the protection against external stress, thus playing a role in cellular fitness and survival.</text>
</comment>
<reference evidence="8 9" key="1">
    <citation type="submission" date="2017-05" db="EMBL/GenBank/DDBJ databases">
        <title>The Genome Sequence of Enterococcus faecium 2D5_DIV0622.</title>
        <authorList>
            <consortium name="The Broad Institute Genomics Platform"/>
            <consortium name="The Broad Institute Genomic Center for Infectious Diseases"/>
            <person name="Earl A."/>
            <person name="Manson A."/>
            <person name="Schwartman J."/>
            <person name="Gilmore M."/>
            <person name="Abouelleil A."/>
            <person name="Cao P."/>
            <person name="Chapman S."/>
            <person name="Cusick C."/>
            <person name="Shea T."/>
            <person name="Young S."/>
            <person name="Neafsey D."/>
            <person name="Nusbaum C."/>
            <person name="Birren B."/>
        </authorList>
    </citation>
    <scope>NUCLEOTIDE SEQUENCE [LARGE SCALE GENOMIC DNA]</scope>
    <source>
        <strain evidence="8 9">2D5_DIV0622</strain>
    </source>
</reference>
<evidence type="ECO:0000256" key="5">
    <source>
        <dbReference type="ARBA" id="ARBA00024701"/>
    </source>
</evidence>
<keyword evidence="4" id="KW-0804">Transcription</keyword>
<evidence type="ECO:0000259" key="6">
    <source>
        <dbReference type="Pfam" id="PF00196"/>
    </source>
</evidence>
<protein>
    <recommendedName>
        <fullName evidence="2">RNA polymerase sigma factor SigS</fullName>
    </recommendedName>
</protein>
<evidence type="ECO:0000256" key="4">
    <source>
        <dbReference type="ARBA" id="ARBA00023163"/>
    </source>
</evidence>
<dbReference type="Gene3D" id="1.10.10.10">
    <property type="entry name" value="Winged helix-like DNA-binding domain superfamily/Winged helix DNA-binding domain"/>
    <property type="match status" value="1"/>
</dbReference>
<dbReference type="NCBIfam" id="TIGR02937">
    <property type="entry name" value="sigma70-ECF"/>
    <property type="match status" value="1"/>
</dbReference>
<evidence type="ECO:0000313" key="9">
    <source>
        <dbReference type="Proteomes" id="UP000196503"/>
    </source>
</evidence>
<evidence type="ECO:0000313" key="8">
    <source>
        <dbReference type="EMBL" id="OUZ17858.1"/>
    </source>
</evidence>
<dbReference type="Pfam" id="PF04542">
    <property type="entry name" value="Sigma70_r2"/>
    <property type="match status" value="1"/>
</dbReference>
<comment type="caution">
    <text evidence="8">The sequence shown here is derived from an EMBL/GenBank/DDBJ whole genome shotgun (WGS) entry which is preliminary data.</text>
</comment>
<accession>A0A200HYQ6</accession>
<dbReference type="Proteomes" id="UP000196503">
    <property type="component" value="Unassembled WGS sequence"/>
</dbReference>
<dbReference type="GO" id="GO:0003677">
    <property type="term" value="F:DNA binding"/>
    <property type="evidence" value="ECO:0007669"/>
    <property type="project" value="InterPro"/>
</dbReference>
<evidence type="ECO:0000256" key="2">
    <source>
        <dbReference type="ARBA" id="ARBA00021245"/>
    </source>
</evidence>
<dbReference type="SUPFAM" id="SSF88946">
    <property type="entry name" value="Sigma2 domain of RNA polymerase sigma factors"/>
    <property type="match status" value="1"/>
</dbReference>
<dbReference type="InterPro" id="IPR013325">
    <property type="entry name" value="RNA_pol_sigma_r2"/>
</dbReference>
<organism evidence="8 9">
    <name type="scientific">Enterococcus cecorum</name>
    <dbReference type="NCBI Taxonomy" id="44008"/>
    <lineage>
        <taxon>Bacteria</taxon>
        <taxon>Bacillati</taxon>
        <taxon>Bacillota</taxon>
        <taxon>Bacilli</taxon>
        <taxon>Lactobacillales</taxon>
        <taxon>Enterococcaceae</taxon>
        <taxon>Enterococcus</taxon>
    </lineage>
</organism>